<dbReference type="EMBL" id="JAPDFW010000070">
    <property type="protein sequence ID" value="KAJ5074227.1"/>
    <property type="molecule type" value="Genomic_DNA"/>
</dbReference>
<dbReference type="Pfam" id="PF00022">
    <property type="entry name" value="Actin"/>
    <property type="match status" value="1"/>
</dbReference>
<dbReference type="InterPro" id="IPR043129">
    <property type="entry name" value="ATPase_NBD"/>
</dbReference>
<keyword evidence="3" id="KW-1185">Reference proteome</keyword>
<dbReference type="PANTHER" id="PTHR11937">
    <property type="entry name" value="ACTIN"/>
    <property type="match status" value="1"/>
</dbReference>
<gene>
    <name evidence="2" type="ORF">M0811_00856</name>
</gene>
<dbReference type="Gene3D" id="3.30.420.40">
    <property type="match status" value="2"/>
</dbReference>
<organism evidence="2 3">
    <name type="scientific">Anaeramoeba ignava</name>
    <name type="common">Anaerobic marine amoeba</name>
    <dbReference type="NCBI Taxonomy" id="1746090"/>
    <lineage>
        <taxon>Eukaryota</taxon>
        <taxon>Metamonada</taxon>
        <taxon>Anaeramoebidae</taxon>
        <taxon>Anaeramoeba</taxon>
    </lineage>
</organism>
<dbReference type="Proteomes" id="UP001149090">
    <property type="component" value="Unassembled WGS sequence"/>
</dbReference>
<comment type="caution">
    <text evidence="2">The sequence shown here is derived from an EMBL/GenBank/DDBJ whole genome shotgun (WGS) entry which is preliminary data.</text>
</comment>
<evidence type="ECO:0000256" key="1">
    <source>
        <dbReference type="RuleBase" id="RU000487"/>
    </source>
</evidence>
<dbReference type="SUPFAM" id="SSF53067">
    <property type="entry name" value="Actin-like ATPase domain"/>
    <property type="match status" value="2"/>
</dbReference>
<dbReference type="SMART" id="SM00268">
    <property type="entry name" value="ACTIN"/>
    <property type="match status" value="1"/>
</dbReference>
<dbReference type="PRINTS" id="PR00190">
    <property type="entry name" value="ACTIN"/>
</dbReference>
<dbReference type="AlphaFoldDB" id="A0A9Q0LK03"/>
<protein>
    <submittedName>
        <fullName evidence="2">Actin-7-related</fullName>
    </submittedName>
</protein>
<dbReference type="Gene3D" id="3.90.640.10">
    <property type="entry name" value="Actin, Chain A, domain 4"/>
    <property type="match status" value="1"/>
</dbReference>
<comment type="similarity">
    <text evidence="1">Belongs to the actin family.</text>
</comment>
<accession>A0A9Q0LK03</accession>
<sequence length="375" mass="42862">MFDDVLGIVIDNGTYSTKLGFSGDDSPKFEIPTLKNEIIHKGLKKGDQKKPKNNNYIKENTDFYIEKKLIEQKQIVDFDEMEKFWEYSFKEVLQIDPSEVIVLLTEPPLNPKKKREKAIQIMFETFNIQGYYTSLTSVLSLYSSGRTTGLILELGEDSIYSSAVYEGYSLPHTIQNFPFGSSHLTNYLSQKLEKLGTSYPQEIRQTISRDIKEKNCYVALDFKKESKEIKEKIVFNGFGSDDKNIPIKLGKELIECSEILFKPSIIGLEETPNIAEIMYNTNSKSDVSIRKDLCGNIILDGATSLLPGLVERTKEEFDYLIPITIRSKFVRFDKNSISSWLGGSILSSLRTFGSMWVTKWDYDNEGPAVVHRKCF</sequence>
<proteinExistence type="inferred from homology"/>
<evidence type="ECO:0000313" key="2">
    <source>
        <dbReference type="EMBL" id="KAJ5074227.1"/>
    </source>
</evidence>
<dbReference type="InterPro" id="IPR004000">
    <property type="entry name" value="Actin"/>
</dbReference>
<reference evidence="2" key="1">
    <citation type="submission" date="2022-10" db="EMBL/GenBank/DDBJ databases">
        <title>Novel sulphate-reducing endosymbionts in the free-living metamonad Anaeramoeba.</title>
        <authorList>
            <person name="Jerlstrom-Hultqvist J."/>
            <person name="Cepicka I."/>
            <person name="Gallot-Lavallee L."/>
            <person name="Salas-Leiva D."/>
            <person name="Curtis B.A."/>
            <person name="Zahonova K."/>
            <person name="Pipaliya S."/>
            <person name="Dacks J."/>
            <person name="Roger A.J."/>
        </authorList>
    </citation>
    <scope>NUCLEOTIDE SEQUENCE</scope>
    <source>
        <strain evidence="2">BMAN</strain>
    </source>
</reference>
<name>A0A9Q0LK03_ANAIG</name>
<evidence type="ECO:0000313" key="3">
    <source>
        <dbReference type="Proteomes" id="UP001149090"/>
    </source>
</evidence>
<dbReference type="FunFam" id="3.30.420.40:FF:000050">
    <property type="entry name" value="Actin, alpha skeletal muscle"/>
    <property type="match status" value="1"/>
</dbReference>